<protein>
    <submittedName>
        <fullName evidence="2">PF03235 family protein</fullName>
    </submittedName>
</protein>
<dbReference type="PANTHER" id="PTHR37292">
    <property type="entry name" value="VNG6097C"/>
    <property type="match status" value="1"/>
</dbReference>
<accession>A0AA87MPJ7</accession>
<dbReference type="AlphaFoldDB" id="A0AA87MPJ7"/>
<comment type="caution">
    <text evidence="2">The sequence shown here is derived from an EMBL/GenBank/DDBJ whole genome shotgun (WGS) entry which is preliminary data.</text>
</comment>
<feature type="domain" description="GmrSD restriction endonucleases N-terminal" evidence="1">
    <location>
        <begin position="16"/>
        <end position="206"/>
    </location>
</feature>
<evidence type="ECO:0000313" key="3">
    <source>
        <dbReference type="Proteomes" id="UP000001343"/>
    </source>
</evidence>
<dbReference type="PANTHER" id="PTHR37292:SF2">
    <property type="entry name" value="DUF262 DOMAIN-CONTAINING PROTEIN"/>
    <property type="match status" value="1"/>
</dbReference>
<organism evidence="2 3">
    <name type="scientific">Leptospira mayottensis 200901122</name>
    <dbReference type="NCBI Taxonomy" id="1193010"/>
    <lineage>
        <taxon>Bacteria</taxon>
        <taxon>Pseudomonadati</taxon>
        <taxon>Spirochaetota</taxon>
        <taxon>Spirochaetia</taxon>
        <taxon>Leptospirales</taxon>
        <taxon>Leptospiraceae</taxon>
        <taxon>Leptospira</taxon>
    </lineage>
</organism>
<gene>
    <name evidence="2" type="ORF">LEP1GSC125_0539</name>
</gene>
<name>A0AA87MPJ7_9LEPT</name>
<dbReference type="EMBL" id="AKWM02000021">
    <property type="protein sequence ID" value="EKS01330.1"/>
    <property type="molecule type" value="Genomic_DNA"/>
</dbReference>
<dbReference type="Pfam" id="PF03235">
    <property type="entry name" value="GmrSD_N"/>
    <property type="match status" value="1"/>
</dbReference>
<evidence type="ECO:0000313" key="2">
    <source>
        <dbReference type="EMBL" id="EKS01330.1"/>
    </source>
</evidence>
<proteinExistence type="predicted"/>
<sequence>MAKKLEKADTSISVLIEKFNAGELGIPEIQRDYVWNKSQVKDLVESLYKEYPTGLIYLWKTKTLPKLKENSIKTPDLLILDGQQRLTSLQKLLKGEIPVYFNVEDESFAIYSSKLKNFPSWVAVKSVLENPITIWNDIIEKLKIDKTSPLQEAYMNRIQNLSQIKDYSFPVLTLHTDDFEEVTESFIRLNSKGTRLKFAELAMARLAFNWPGALNDEFKIALTEYENISFDFSPSFLMRCFVVIGTDQSSFKTLDTLWNERKNNLPSIWGKTKKSIDTTINFLKNNVGIGSSNFIPSTNALVPIVYYMNKLNSKLDDGSINGILFWYLAATGLGRFTGGAEAQIDNDIKAINSEAPIQNLVKNLRRSVASFEFTPEMIAGEYRSNKFMPLLFSLCRKQEAKDWFNGINLSTGNHGSENQIELHHIFPKSILKEAEIETELIDDLANIAFLSSKANKEISKTLPNKYLKKIENDRLKKQFIPIYEELWEITRFKDFLQERRKLIIKELNIYFAEIGKSFIEN</sequence>
<dbReference type="Proteomes" id="UP000001343">
    <property type="component" value="Unassembled WGS sequence"/>
</dbReference>
<dbReference type="InterPro" id="IPR004919">
    <property type="entry name" value="GmrSD_N"/>
</dbReference>
<evidence type="ECO:0000259" key="1">
    <source>
        <dbReference type="Pfam" id="PF03235"/>
    </source>
</evidence>
<dbReference type="RefSeq" id="WP_002747832.1">
    <property type="nucleotide sequence ID" value="NZ_AKWM02000021.1"/>
</dbReference>
<reference evidence="2 3" key="1">
    <citation type="journal article" date="2014" name="Int. J. Syst. Evol. Microbiol.">
        <title>Leptospira mayottensis sp. nov., a pathogenic species of the genus Leptospira isolated from humans.</title>
        <authorList>
            <person name="Bourhy P."/>
            <person name="Collet L."/>
            <person name="Brisse S."/>
            <person name="Picardeau M."/>
        </authorList>
    </citation>
    <scope>NUCLEOTIDE SEQUENCE [LARGE SCALE GENOMIC DNA]</scope>
    <source>
        <strain evidence="2 3">200901122</strain>
    </source>
</reference>